<dbReference type="EMBL" id="FOXW01000003">
    <property type="protein sequence ID" value="SFQ20107.1"/>
    <property type="molecule type" value="Genomic_DNA"/>
</dbReference>
<dbReference type="RefSeq" id="WP_244887651.1">
    <property type="nucleotide sequence ID" value="NZ_FOXW01000003.1"/>
</dbReference>
<gene>
    <name evidence="1" type="ORF">SAMN04488506_0932</name>
</gene>
<name>A0A1I5WKL5_9LACT</name>
<keyword evidence="1" id="KW-0378">Hydrolase</keyword>
<dbReference type="Gene3D" id="3.40.50.1000">
    <property type="entry name" value="HAD superfamily/HAD-like"/>
    <property type="match status" value="1"/>
</dbReference>
<dbReference type="SUPFAM" id="SSF56784">
    <property type="entry name" value="HAD-like"/>
    <property type="match status" value="1"/>
</dbReference>
<dbReference type="AlphaFoldDB" id="A0A1I5WKL5"/>
<protein>
    <submittedName>
        <fullName evidence="1">Histidinol-phosphate phosphatase family domain-containing protein/HAD-superfamily hydrolase, subfamily IIIA</fullName>
    </submittedName>
</protein>
<evidence type="ECO:0000313" key="2">
    <source>
        <dbReference type="Proteomes" id="UP000199136"/>
    </source>
</evidence>
<dbReference type="GO" id="GO:0016791">
    <property type="term" value="F:phosphatase activity"/>
    <property type="evidence" value="ECO:0007669"/>
    <property type="project" value="InterPro"/>
</dbReference>
<dbReference type="InterPro" id="IPR004446">
    <property type="entry name" value="Heptose_bisP_phosphatase"/>
</dbReference>
<dbReference type="InterPro" id="IPR023214">
    <property type="entry name" value="HAD_sf"/>
</dbReference>
<dbReference type="STRING" id="82801.SAMN04488506_0932"/>
<dbReference type="PANTHER" id="PTHR42891:SF1">
    <property type="entry name" value="D-GLYCERO-BETA-D-MANNO-HEPTOSE-1,7-BISPHOSPHATE 7-PHOSPHATASE"/>
    <property type="match status" value="1"/>
</dbReference>
<dbReference type="PANTHER" id="PTHR42891">
    <property type="entry name" value="D-GLYCERO-BETA-D-MANNO-HEPTOSE-1,7-BISPHOSPHATE 7-PHOSPHATASE"/>
    <property type="match status" value="1"/>
</dbReference>
<dbReference type="InterPro" id="IPR013954">
    <property type="entry name" value="PNK3P"/>
</dbReference>
<keyword evidence="2" id="KW-1185">Reference proteome</keyword>
<organism evidence="1 2">
    <name type="scientific">Desemzia incerta</name>
    <dbReference type="NCBI Taxonomy" id="82801"/>
    <lineage>
        <taxon>Bacteria</taxon>
        <taxon>Bacillati</taxon>
        <taxon>Bacillota</taxon>
        <taxon>Bacilli</taxon>
        <taxon>Lactobacillales</taxon>
        <taxon>Carnobacteriaceae</taxon>
        <taxon>Desemzia</taxon>
    </lineage>
</organism>
<evidence type="ECO:0000313" key="1">
    <source>
        <dbReference type="EMBL" id="SFQ20107.1"/>
    </source>
</evidence>
<proteinExistence type="predicted"/>
<dbReference type="Pfam" id="PF08645">
    <property type="entry name" value="PNK3P"/>
    <property type="match status" value="1"/>
</dbReference>
<sequence length="114" mass="12980">MNKAIIWDLLGTLGADSQTLINNNFKFFDQAVLALQKADENGFLNIIITNQSHIAHERMTLEEYNDSLGKLLNKLENEGVKIAEVYTCPHARKDNCNCKKPLPFFVREAIKNMI</sequence>
<dbReference type="Proteomes" id="UP000199136">
    <property type="component" value="Unassembled WGS sequence"/>
</dbReference>
<reference evidence="1 2" key="1">
    <citation type="submission" date="2016-10" db="EMBL/GenBank/DDBJ databases">
        <authorList>
            <person name="de Groot N.N."/>
        </authorList>
    </citation>
    <scope>NUCLEOTIDE SEQUENCE [LARGE SCALE GENOMIC DNA]</scope>
    <source>
        <strain evidence="1 2">DSM 20581</strain>
    </source>
</reference>
<accession>A0A1I5WKL5</accession>
<dbReference type="InterPro" id="IPR036412">
    <property type="entry name" value="HAD-like_sf"/>
</dbReference>
<dbReference type="GO" id="GO:0005975">
    <property type="term" value="P:carbohydrate metabolic process"/>
    <property type="evidence" value="ECO:0007669"/>
    <property type="project" value="InterPro"/>
</dbReference>